<comment type="cofactor">
    <cofactor evidence="1">
        <name>heme b</name>
        <dbReference type="ChEBI" id="CHEBI:60344"/>
    </cofactor>
</comment>
<keyword evidence="7" id="KW-0479">Metal-binding</keyword>
<evidence type="ECO:0000313" key="16">
    <source>
        <dbReference type="Proteomes" id="UP000282971"/>
    </source>
</evidence>
<dbReference type="PANTHER" id="PTHR30529">
    <property type="entry name" value="CYTOCHROME B561"/>
    <property type="match status" value="1"/>
</dbReference>
<evidence type="ECO:0000256" key="3">
    <source>
        <dbReference type="ARBA" id="ARBA00022448"/>
    </source>
</evidence>
<sequence>MTDSVRYNGTARLLHWTIAVLIIANLILGIGHDPLGEILPAMPIHKSIGLTVLALSLFRLVWRITHTPPPLPASLAGWEKGAAHAMHWLLYALMILLPLSGWIMSSAGTRPLQWFWLFDVPKLDVAKGDAIVSLSGGSHGPMGFLMIALLIGHIGAALRHHFLLKDDVLRRMLG</sequence>
<dbReference type="GO" id="GO:0005886">
    <property type="term" value="C:plasma membrane"/>
    <property type="evidence" value="ECO:0007669"/>
    <property type="project" value="UniProtKB-SubCell"/>
</dbReference>
<evidence type="ECO:0000256" key="10">
    <source>
        <dbReference type="ARBA" id="ARBA00023004"/>
    </source>
</evidence>
<keyword evidence="9 13" id="KW-1133">Transmembrane helix</keyword>
<evidence type="ECO:0000256" key="6">
    <source>
        <dbReference type="ARBA" id="ARBA00022692"/>
    </source>
</evidence>
<organism evidence="15 16">
    <name type="scientific">Sphingomonas crocodyli</name>
    <dbReference type="NCBI Taxonomy" id="1979270"/>
    <lineage>
        <taxon>Bacteria</taxon>
        <taxon>Pseudomonadati</taxon>
        <taxon>Pseudomonadota</taxon>
        <taxon>Alphaproteobacteria</taxon>
        <taxon>Sphingomonadales</taxon>
        <taxon>Sphingomonadaceae</taxon>
        <taxon>Sphingomonas</taxon>
    </lineage>
</organism>
<evidence type="ECO:0000256" key="12">
    <source>
        <dbReference type="ARBA" id="ARBA00037975"/>
    </source>
</evidence>
<keyword evidence="6 13" id="KW-0812">Transmembrane</keyword>
<feature type="transmembrane region" description="Helical" evidence="13">
    <location>
        <begin position="142"/>
        <end position="162"/>
    </location>
</feature>
<evidence type="ECO:0000256" key="4">
    <source>
        <dbReference type="ARBA" id="ARBA00022475"/>
    </source>
</evidence>
<dbReference type="Proteomes" id="UP000282971">
    <property type="component" value="Unassembled WGS sequence"/>
</dbReference>
<keyword evidence="16" id="KW-1185">Reference proteome</keyword>
<dbReference type="AlphaFoldDB" id="A0A437M4M4"/>
<dbReference type="PANTHER" id="PTHR30529:SF1">
    <property type="entry name" value="CYTOCHROME B561 HOMOLOG 2"/>
    <property type="match status" value="1"/>
</dbReference>
<dbReference type="Gene3D" id="1.20.950.20">
    <property type="entry name" value="Transmembrane di-heme cytochromes, Chain C"/>
    <property type="match status" value="1"/>
</dbReference>
<keyword evidence="3" id="KW-0813">Transport</keyword>
<dbReference type="InterPro" id="IPR016174">
    <property type="entry name" value="Di-haem_cyt_TM"/>
</dbReference>
<feature type="domain" description="Cytochrome b561 bacterial/Ni-hydrogenase" evidence="14">
    <location>
        <begin position="6"/>
        <end position="174"/>
    </location>
</feature>
<dbReference type="EMBL" id="SACN01000001">
    <property type="protein sequence ID" value="RVT92671.1"/>
    <property type="molecule type" value="Genomic_DNA"/>
</dbReference>
<dbReference type="OrthoDB" id="1247465at2"/>
<feature type="transmembrane region" description="Helical" evidence="13">
    <location>
        <begin position="12"/>
        <end position="32"/>
    </location>
</feature>
<keyword evidence="8" id="KW-0249">Electron transport</keyword>
<dbReference type="Pfam" id="PF01292">
    <property type="entry name" value="Ni_hydr_CYTB"/>
    <property type="match status" value="1"/>
</dbReference>
<dbReference type="GO" id="GO:0022904">
    <property type="term" value="P:respiratory electron transport chain"/>
    <property type="evidence" value="ECO:0007669"/>
    <property type="project" value="InterPro"/>
</dbReference>
<evidence type="ECO:0000256" key="5">
    <source>
        <dbReference type="ARBA" id="ARBA00022617"/>
    </source>
</evidence>
<dbReference type="GO" id="GO:0020037">
    <property type="term" value="F:heme binding"/>
    <property type="evidence" value="ECO:0007669"/>
    <property type="project" value="TreeGrafter"/>
</dbReference>
<gene>
    <name evidence="15" type="ORF">EOD43_01745</name>
</gene>
<evidence type="ECO:0000256" key="9">
    <source>
        <dbReference type="ARBA" id="ARBA00022989"/>
    </source>
</evidence>
<name>A0A437M4M4_9SPHN</name>
<feature type="transmembrane region" description="Helical" evidence="13">
    <location>
        <begin position="44"/>
        <end position="62"/>
    </location>
</feature>
<evidence type="ECO:0000256" key="2">
    <source>
        <dbReference type="ARBA" id="ARBA00004651"/>
    </source>
</evidence>
<evidence type="ECO:0000256" key="1">
    <source>
        <dbReference type="ARBA" id="ARBA00001970"/>
    </source>
</evidence>
<proteinExistence type="inferred from homology"/>
<dbReference type="InterPro" id="IPR011577">
    <property type="entry name" value="Cyt_b561_bac/Ni-Hgenase"/>
</dbReference>
<dbReference type="GO" id="GO:0046872">
    <property type="term" value="F:metal ion binding"/>
    <property type="evidence" value="ECO:0007669"/>
    <property type="project" value="UniProtKB-KW"/>
</dbReference>
<keyword evidence="5" id="KW-0349">Heme</keyword>
<feature type="transmembrane region" description="Helical" evidence="13">
    <location>
        <begin position="88"/>
        <end position="108"/>
    </location>
</feature>
<evidence type="ECO:0000256" key="11">
    <source>
        <dbReference type="ARBA" id="ARBA00023136"/>
    </source>
</evidence>
<keyword evidence="4" id="KW-1003">Cell membrane</keyword>
<reference evidence="15 16" key="1">
    <citation type="submission" date="2019-01" db="EMBL/GenBank/DDBJ databases">
        <authorList>
            <person name="Chen W.-M."/>
        </authorList>
    </citation>
    <scope>NUCLEOTIDE SEQUENCE [LARGE SCALE GENOMIC DNA]</scope>
    <source>
        <strain evidence="15 16">CCP-7</strain>
    </source>
</reference>
<keyword evidence="10" id="KW-0408">Iron</keyword>
<dbReference type="InterPro" id="IPR052168">
    <property type="entry name" value="Cytochrome_b561_oxidase"/>
</dbReference>
<evidence type="ECO:0000259" key="14">
    <source>
        <dbReference type="Pfam" id="PF01292"/>
    </source>
</evidence>
<accession>A0A437M4M4</accession>
<evidence type="ECO:0000256" key="8">
    <source>
        <dbReference type="ARBA" id="ARBA00022982"/>
    </source>
</evidence>
<evidence type="ECO:0000313" key="15">
    <source>
        <dbReference type="EMBL" id="RVT92671.1"/>
    </source>
</evidence>
<keyword evidence="11 13" id="KW-0472">Membrane</keyword>
<dbReference type="GO" id="GO:0009055">
    <property type="term" value="F:electron transfer activity"/>
    <property type="evidence" value="ECO:0007669"/>
    <property type="project" value="InterPro"/>
</dbReference>
<comment type="subcellular location">
    <subcellularLocation>
        <location evidence="2">Cell membrane</location>
        <topology evidence="2">Multi-pass membrane protein</topology>
    </subcellularLocation>
</comment>
<comment type="caution">
    <text evidence="15">The sequence shown here is derived from an EMBL/GenBank/DDBJ whole genome shotgun (WGS) entry which is preliminary data.</text>
</comment>
<dbReference type="RefSeq" id="WP_127740506.1">
    <property type="nucleotide sequence ID" value="NZ_SACN01000001.1"/>
</dbReference>
<protein>
    <submittedName>
        <fullName evidence="15">Cytochrome b</fullName>
    </submittedName>
</protein>
<evidence type="ECO:0000256" key="13">
    <source>
        <dbReference type="SAM" id="Phobius"/>
    </source>
</evidence>
<comment type="similarity">
    <text evidence="12">Belongs to the cytochrome b561 family.</text>
</comment>
<evidence type="ECO:0000256" key="7">
    <source>
        <dbReference type="ARBA" id="ARBA00022723"/>
    </source>
</evidence>
<dbReference type="SUPFAM" id="SSF81342">
    <property type="entry name" value="Transmembrane di-heme cytochromes"/>
    <property type="match status" value="1"/>
</dbReference>